<evidence type="ECO:0008006" key="3">
    <source>
        <dbReference type="Google" id="ProtNLM"/>
    </source>
</evidence>
<reference evidence="1" key="1">
    <citation type="submission" date="2020-04" db="EMBL/GenBank/DDBJ databases">
        <title>Deep metagenomics examines the oral microbiome during advanced dental caries in children, revealing novel taxa and co-occurrences with host molecules.</title>
        <authorList>
            <person name="Baker J.L."/>
            <person name="Morton J.T."/>
            <person name="Dinis M."/>
            <person name="Alvarez R."/>
            <person name="Tran N.C."/>
            <person name="Knight R."/>
            <person name="Edlund A."/>
        </authorList>
    </citation>
    <scope>NUCLEOTIDE SEQUENCE</scope>
    <source>
        <strain evidence="1">JCVI_34_bin.1</strain>
    </source>
</reference>
<dbReference type="RefSeq" id="WP_303764615.1">
    <property type="nucleotide sequence ID" value="NZ_JABZGR010000034.1"/>
</dbReference>
<name>A0A929WY64_9BACT</name>
<protein>
    <recommendedName>
        <fullName evidence="3">ATP-grasp domain-containing protein</fullName>
    </recommendedName>
</protein>
<dbReference type="EMBL" id="JABZGR010000034">
    <property type="protein sequence ID" value="MBF0971020.1"/>
    <property type="molecule type" value="Genomic_DNA"/>
</dbReference>
<proteinExistence type="predicted"/>
<dbReference type="Gene3D" id="3.30.470.20">
    <property type="entry name" value="ATP-grasp fold, B domain"/>
    <property type="match status" value="1"/>
</dbReference>
<accession>A0A929WY64</accession>
<dbReference type="SUPFAM" id="SSF56059">
    <property type="entry name" value="Glutathione synthetase ATP-binding domain-like"/>
    <property type="match status" value="1"/>
</dbReference>
<dbReference type="Proteomes" id="UP000704068">
    <property type="component" value="Unassembled WGS sequence"/>
</dbReference>
<evidence type="ECO:0000313" key="1">
    <source>
        <dbReference type="EMBL" id="MBF0971020.1"/>
    </source>
</evidence>
<comment type="caution">
    <text evidence="1">The sequence shown here is derived from an EMBL/GenBank/DDBJ whole genome shotgun (WGS) entry which is preliminary data.</text>
</comment>
<sequence>MQILGVRRAHRFSPNSVVRDAEIFNAVVSLLESYDHSVVAVDEDALRYNKIYDRVFSMARSEEALAQLLDFERHDCPVINSPQILLRISRVSLYESFLAAGIPQPQSWVLEYPYSLPPDLDYPLWLKRGEGCAQAKGDVQYICNEAALKTALQTFQSEAQKRLLLSRHLQGDLIKFYGVAGTSFFHSLYPTQQGGFSKFGLEQNNGVPHYFPFSLSQLQAAAERASKLSGLSVYGGDAIVQADGSFYIIDFNDWPSFSPCVNAAAEAISQLILSGYDS</sequence>
<organism evidence="1 2">
    <name type="scientific">Alloprevotella tannerae</name>
    <dbReference type="NCBI Taxonomy" id="76122"/>
    <lineage>
        <taxon>Bacteria</taxon>
        <taxon>Pseudomonadati</taxon>
        <taxon>Bacteroidota</taxon>
        <taxon>Bacteroidia</taxon>
        <taxon>Bacteroidales</taxon>
        <taxon>Prevotellaceae</taxon>
        <taxon>Alloprevotella</taxon>
    </lineage>
</organism>
<gene>
    <name evidence="1" type="ORF">HXK21_08275</name>
</gene>
<dbReference type="AlphaFoldDB" id="A0A929WY64"/>
<evidence type="ECO:0000313" key="2">
    <source>
        <dbReference type="Proteomes" id="UP000704068"/>
    </source>
</evidence>